<reference evidence="3" key="1">
    <citation type="submission" date="2018-01" db="EMBL/GenBank/DDBJ databases">
        <title>Rubneribacter badeniensis gen. nov., sp. nov., and Colonibacter rubneri, gen. nov., sp. nov., WGS of new members of the Eggerthellaceae.</title>
        <authorList>
            <person name="Danylec N."/>
            <person name="Stoll D.A."/>
            <person name="Doetsch A."/>
            <person name="Kulling S.E."/>
            <person name="Huch M."/>
        </authorList>
    </citation>
    <scope>NUCLEOTIDE SEQUENCE [LARGE SCALE GENOMIC DNA]</scope>
    <source>
        <strain evidence="3">ResAG-96</strain>
    </source>
</reference>
<organism evidence="2 3">
    <name type="scientific">Enteroscipio rubneri</name>
    <dbReference type="NCBI Taxonomy" id="2070686"/>
    <lineage>
        <taxon>Bacteria</taxon>
        <taxon>Bacillati</taxon>
        <taxon>Actinomycetota</taxon>
        <taxon>Coriobacteriia</taxon>
        <taxon>Eggerthellales</taxon>
        <taxon>Eggerthellaceae</taxon>
        <taxon>Enteroscipio</taxon>
    </lineage>
</organism>
<keyword evidence="3" id="KW-1185">Reference proteome</keyword>
<feature type="domain" description="UPF0033" evidence="1">
    <location>
        <begin position="4"/>
        <end position="28"/>
    </location>
</feature>
<dbReference type="SUPFAM" id="SSF75169">
    <property type="entry name" value="DsrEFH-like"/>
    <property type="match status" value="1"/>
</dbReference>
<dbReference type="InterPro" id="IPR001455">
    <property type="entry name" value="TusA-like"/>
</dbReference>
<dbReference type="Pfam" id="PF01206">
    <property type="entry name" value="TusA"/>
    <property type="match status" value="1"/>
</dbReference>
<keyword evidence="2" id="KW-0808">Transferase</keyword>
<comment type="caution">
    <text evidence="2">The sequence shown here is derived from an EMBL/GenBank/DDBJ whole genome shotgun (WGS) entry which is preliminary data.</text>
</comment>
<dbReference type="InterPro" id="IPR027396">
    <property type="entry name" value="DsrEFH-like"/>
</dbReference>
<evidence type="ECO:0000259" key="1">
    <source>
        <dbReference type="PROSITE" id="PS01148"/>
    </source>
</evidence>
<dbReference type="OrthoDB" id="9801500at2"/>
<dbReference type="PROSITE" id="PS01148">
    <property type="entry name" value="UPF0033"/>
    <property type="match status" value="1"/>
</dbReference>
<sequence length="209" mass="21274">MEQIDARGQACPLPVVRAKKALAAMGEGVLEVLVDNETAVRNLEALGKTLKVEASGEERGASTFAVTFAKDAPTGGGAADGADATTVGADPVAEAAPTGGVVAVIPSEFMGSGDDELGAVLMKGFVFALTQLDELPETVLMYNSGVKLACAGSSSLDDLRALAEAGVEVMSCGTCLAHYGLAEQLEAGEATNMYAIVEKQANARGIIRP</sequence>
<dbReference type="GO" id="GO:0016740">
    <property type="term" value="F:transferase activity"/>
    <property type="evidence" value="ECO:0007669"/>
    <property type="project" value="UniProtKB-KW"/>
</dbReference>
<dbReference type="NCBIfam" id="TIGR03527">
    <property type="entry name" value="selenium_YedF"/>
    <property type="match status" value="1"/>
</dbReference>
<dbReference type="AlphaFoldDB" id="A0A2K2UDP9"/>
<proteinExistence type="predicted"/>
<dbReference type="InterPro" id="IPR036868">
    <property type="entry name" value="TusA-like_sf"/>
</dbReference>
<dbReference type="RefSeq" id="WP_103264475.1">
    <property type="nucleotide sequence ID" value="NZ_CABMLE010000002.1"/>
</dbReference>
<dbReference type="Gene3D" id="3.30.110.40">
    <property type="entry name" value="TusA-like domain"/>
    <property type="match status" value="1"/>
</dbReference>
<accession>A0A2K2UDP9</accession>
<dbReference type="Gene3D" id="3.40.1260.10">
    <property type="entry name" value="DsrEFH-like"/>
    <property type="match status" value="1"/>
</dbReference>
<dbReference type="SUPFAM" id="SSF64307">
    <property type="entry name" value="SirA-like"/>
    <property type="match status" value="1"/>
</dbReference>
<dbReference type="EMBL" id="PPEK01000002">
    <property type="protein sequence ID" value="PNV68414.1"/>
    <property type="molecule type" value="Genomic_DNA"/>
</dbReference>
<protein>
    <submittedName>
        <fullName evidence="2">Sulfurtransferase-like selenium metabolism protein YedF</fullName>
    </submittedName>
</protein>
<dbReference type="InterPro" id="IPR019870">
    <property type="entry name" value="Se_metab_YedF"/>
</dbReference>
<name>A0A2K2UDP9_9ACTN</name>
<evidence type="ECO:0000313" key="3">
    <source>
        <dbReference type="Proteomes" id="UP000236197"/>
    </source>
</evidence>
<dbReference type="Proteomes" id="UP000236197">
    <property type="component" value="Unassembled WGS sequence"/>
</dbReference>
<evidence type="ECO:0000313" key="2">
    <source>
        <dbReference type="EMBL" id="PNV68414.1"/>
    </source>
</evidence>
<gene>
    <name evidence="2" type="primary">yedF</name>
    <name evidence="2" type="ORF">C2L71_03685</name>
</gene>